<dbReference type="SUPFAM" id="SSF53955">
    <property type="entry name" value="Lysozyme-like"/>
    <property type="match status" value="1"/>
</dbReference>
<dbReference type="OrthoDB" id="9815002at2"/>
<dbReference type="Pfam" id="PF01464">
    <property type="entry name" value="SLT"/>
    <property type="match status" value="1"/>
</dbReference>
<keyword evidence="3" id="KW-1185">Reference proteome</keyword>
<dbReference type="Proteomes" id="UP000243494">
    <property type="component" value="Unassembled WGS sequence"/>
</dbReference>
<comment type="caution">
    <text evidence="2">The sequence shown here is derived from an EMBL/GenBank/DDBJ whole genome shotgun (WGS) entry which is preliminary data.</text>
</comment>
<name>A0A371ISC4_9FIRM</name>
<proteinExistence type="predicted"/>
<evidence type="ECO:0000313" key="2">
    <source>
        <dbReference type="EMBL" id="RDY23363.1"/>
    </source>
</evidence>
<evidence type="ECO:0000313" key="3">
    <source>
        <dbReference type="Proteomes" id="UP000243494"/>
    </source>
</evidence>
<dbReference type="PANTHER" id="PTHR37423:SF2">
    <property type="entry name" value="MEMBRANE-BOUND LYTIC MUREIN TRANSGLYCOSYLASE C"/>
    <property type="match status" value="1"/>
</dbReference>
<dbReference type="PANTHER" id="PTHR37423">
    <property type="entry name" value="SOLUBLE LYTIC MUREIN TRANSGLYCOSYLASE-RELATED"/>
    <property type="match status" value="1"/>
</dbReference>
<accession>A0A371ISC4</accession>
<dbReference type="AlphaFoldDB" id="A0A371ISC4"/>
<gene>
    <name evidence="2" type="ORF">CHF27_008335</name>
</gene>
<dbReference type="InterPro" id="IPR008258">
    <property type="entry name" value="Transglycosylase_SLT_dom_1"/>
</dbReference>
<dbReference type="InterPro" id="IPR023346">
    <property type="entry name" value="Lysozyme-like_dom_sf"/>
</dbReference>
<dbReference type="EMBL" id="NOJZ02000013">
    <property type="protein sequence ID" value="RDY23363.1"/>
    <property type="molecule type" value="Genomic_DNA"/>
</dbReference>
<sequence length="184" mass="21409">MNKKKVLILSIFIILFGTLFVESKAIQKLMYPKKYSIYVEKYAKEFKLEENIVYSVMKAESKFDKAAVSHRGAKGLMQISDITRDWAIEELQLREVDVFNPEANIQIGCWYLNKLYKEFGRLDLVIAAYNGGSGNVRKWLENHSYSKDGKNLDSIPFQETSSYVEKVRNNYEKYNKIYGKEGTN</sequence>
<dbReference type="RefSeq" id="WP_095406643.1">
    <property type="nucleotide sequence ID" value="NZ_NOJZ02000013.1"/>
</dbReference>
<protein>
    <submittedName>
        <fullName evidence="2">Lytic transglycosylase domain-containing protein</fullName>
    </submittedName>
</protein>
<organism evidence="2 3">
    <name type="scientific">Romboutsia maritimum</name>
    <dbReference type="NCBI Taxonomy" id="2020948"/>
    <lineage>
        <taxon>Bacteria</taxon>
        <taxon>Bacillati</taxon>
        <taxon>Bacillota</taxon>
        <taxon>Clostridia</taxon>
        <taxon>Peptostreptococcales</taxon>
        <taxon>Peptostreptococcaceae</taxon>
        <taxon>Romboutsia</taxon>
    </lineage>
</organism>
<feature type="domain" description="Transglycosylase SLT" evidence="1">
    <location>
        <begin position="38"/>
        <end position="146"/>
    </location>
</feature>
<dbReference type="CDD" id="cd16896">
    <property type="entry name" value="LT_Slt70-like"/>
    <property type="match status" value="1"/>
</dbReference>
<dbReference type="Gene3D" id="1.10.530.10">
    <property type="match status" value="1"/>
</dbReference>
<evidence type="ECO:0000259" key="1">
    <source>
        <dbReference type="Pfam" id="PF01464"/>
    </source>
</evidence>
<reference evidence="2 3" key="1">
    <citation type="journal article" date="2017" name="Genome Announc.">
        <title>Draft Genome Sequence of Romboutsia maritimum sp. nov. Strain CCRI-22766(T), Isolated from Coastal Estuarine Mud.</title>
        <authorList>
            <person name="Maheux A.F."/>
            <person name="Boudreau D.K."/>
            <person name="Berube E."/>
            <person name="Boissinot M."/>
            <person name="Raymond F."/>
            <person name="Brodeur S."/>
            <person name="Corbeil J."/>
            <person name="Brightwell G."/>
            <person name="Broda D."/>
            <person name="Omar R.F."/>
            <person name="Bergeron M.G."/>
        </authorList>
    </citation>
    <scope>NUCLEOTIDE SEQUENCE [LARGE SCALE GENOMIC DNA]</scope>
    <source>
        <strain evidence="2 3">CCRI-22766</strain>
    </source>
</reference>